<sequence length="23" mass="2347">MSALGFVVVNEADLLDSVIAPSV</sequence>
<dbReference type="EMBL" id="UINC01094893">
    <property type="protein sequence ID" value="SVC50520.1"/>
    <property type="molecule type" value="Genomic_DNA"/>
</dbReference>
<gene>
    <name evidence="1" type="ORF">METZ01_LOCUS303374</name>
</gene>
<proteinExistence type="predicted"/>
<accession>A0A382MPI8</accession>
<organism evidence="1">
    <name type="scientific">marine metagenome</name>
    <dbReference type="NCBI Taxonomy" id="408172"/>
    <lineage>
        <taxon>unclassified sequences</taxon>
        <taxon>metagenomes</taxon>
        <taxon>ecological metagenomes</taxon>
    </lineage>
</organism>
<evidence type="ECO:0000313" key="1">
    <source>
        <dbReference type="EMBL" id="SVC50520.1"/>
    </source>
</evidence>
<protein>
    <submittedName>
        <fullName evidence="1">Uncharacterized protein</fullName>
    </submittedName>
</protein>
<name>A0A382MPI8_9ZZZZ</name>
<reference evidence="1" key="1">
    <citation type="submission" date="2018-05" db="EMBL/GenBank/DDBJ databases">
        <authorList>
            <person name="Lanie J.A."/>
            <person name="Ng W.-L."/>
            <person name="Kazmierczak K.M."/>
            <person name="Andrzejewski T.M."/>
            <person name="Davidsen T.M."/>
            <person name="Wayne K.J."/>
            <person name="Tettelin H."/>
            <person name="Glass J.I."/>
            <person name="Rusch D."/>
            <person name="Podicherti R."/>
            <person name="Tsui H.-C.T."/>
            <person name="Winkler M.E."/>
        </authorList>
    </citation>
    <scope>NUCLEOTIDE SEQUENCE</scope>
</reference>
<dbReference type="AlphaFoldDB" id="A0A382MPI8"/>